<evidence type="ECO:0000256" key="1">
    <source>
        <dbReference type="SAM" id="MobiDB-lite"/>
    </source>
</evidence>
<name>A0A1Y1I871_KLENI</name>
<dbReference type="EMBL" id="DF237256">
    <property type="protein sequence ID" value="GAQ86723.1"/>
    <property type="molecule type" value="Genomic_DNA"/>
</dbReference>
<accession>A0A1Y1I871</accession>
<protein>
    <submittedName>
        <fullName evidence="3">Uncharacterized protein</fullName>
    </submittedName>
</protein>
<feature type="compositionally biased region" description="Basic and acidic residues" evidence="1">
    <location>
        <begin position="516"/>
        <end position="550"/>
    </location>
</feature>
<dbReference type="InterPro" id="IPR011735">
    <property type="entry name" value="WlaTC/HtrL_glycosyltransf"/>
</dbReference>
<keyword evidence="4" id="KW-1185">Reference proteome</keyword>
<dbReference type="Proteomes" id="UP000054558">
    <property type="component" value="Unassembled WGS sequence"/>
</dbReference>
<dbReference type="InterPro" id="IPR029044">
    <property type="entry name" value="Nucleotide-diphossugar_trans"/>
</dbReference>
<keyword evidence="2" id="KW-0472">Membrane</keyword>
<dbReference type="SUPFAM" id="SSF53448">
    <property type="entry name" value="Nucleotide-diphospho-sugar transferases"/>
    <property type="match status" value="1"/>
</dbReference>
<feature type="region of interest" description="Disordered" evidence="1">
    <location>
        <begin position="155"/>
        <end position="193"/>
    </location>
</feature>
<dbReference type="AlphaFoldDB" id="A0A1Y1I871"/>
<feature type="compositionally biased region" description="Basic and acidic residues" evidence="1">
    <location>
        <begin position="563"/>
        <end position="572"/>
    </location>
</feature>
<gene>
    <name evidence="3" type="ORF">KFL_003070110</name>
</gene>
<proteinExistence type="predicted"/>
<feature type="region of interest" description="Disordered" evidence="1">
    <location>
        <begin position="516"/>
        <end position="572"/>
    </location>
</feature>
<feature type="region of interest" description="Disordered" evidence="1">
    <location>
        <begin position="590"/>
        <end position="610"/>
    </location>
</feature>
<dbReference type="OMA" id="IMHEGRE"/>
<feature type="compositionally biased region" description="Acidic residues" evidence="1">
    <location>
        <begin position="594"/>
        <end position="609"/>
    </location>
</feature>
<evidence type="ECO:0000313" key="4">
    <source>
        <dbReference type="Proteomes" id="UP000054558"/>
    </source>
</evidence>
<keyword evidence="2" id="KW-0812">Transmembrane</keyword>
<dbReference type="OrthoDB" id="2822at2759"/>
<sequence>MGAQLVRPRRGSPRARTRSSLPLGTFLAFVLLSIMLYSVALPVNDSGPPSLLHRRIADKVQSAFASLSGGTEKISRELLGTAEGEEIAEQGGEENAFDEEVLQIDGEERASAQVTIKDEEEKNVSAIAGPRNTSHDTRLVINQNVPQSVQEVAGQQAMHTPTFEEEGETQRKPLAEDSTAEADCSKQSVTEEEPDYMANITNYDMLWKQGMWWVPEHPRPTLTIGVLVYKEKESLQAAFETWRKAGLLEYADEVVVYYQLLDDDKLHWLDDFAPLCRGPLRVIGSPNNEALLAATQWVIGNATMDLVLFLEKDWQILETPEATLQRLDDGKMLLEYDIAHVVRYRHRTNPGNPLYCQEIYQGREMEILNNQPNLMCCVHHWLPNAELASPKYQPYVYKCPALPKLNGDKHVIFERNQNDWWCSRAEHCLWTNNPYLLRREWWDRHYKPMVDALIDQWDGWTEHQRALDIEYLFGWNPAFWNAKAWTIAVGEGLFTHVERAEHVEVDYKQLRAEADERDRERDRKLAEQKAEAEGKENERLRIEAETRDQQKQALVNTQTATETETRAAETEVRAAEARQKLRGEVFGRKVGGEEGMESAEEEADPEAEAAEGMGVGDSLLLEKPTSKLDDSEETDVPIHLRTDLPIWELHTQPSEEWVQRGRRILDQCTLDDPDGATSASENPNPAVKGDITLVTALLDLGRGGETNGMFKRGMDEYFARFQRILDRGFPMVVYMPAEFREHLRIDEARVQVRELTVDGLKDEALFGPYWNAVQLIRTSDLWQRQAAVTGWLDKAPQAVLLGYNPLVMSKPFLLQKAAHENPFGTKYFMFLDAGHACATEITPGQTSLFEEHMDRLFATYWRYASTTEVHGLTDKAMHLYMGQPEDPLKIVRGGILGGRTAVIDCLVDVYRVVLAQTLEDGYMGTEENLLAILYARFPELFHAFDNDSRGTPCDNCAAFSANLERYKATAQ</sequence>
<feature type="transmembrane region" description="Helical" evidence="2">
    <location>
        <begin position="21"/>
        <end position="40"/>
    </location>
</feature>
<evidence type="ECO:0000256" key="2">
    <source>
        <dbReference type="SAM" id="Phobius"/>
    </source>
</evidence>
<reference evidence="3 4" key="1">
    <citation type="journal article" date="2014" name="Nat. Commun.">
        <title>Klebsormidium flaccidum genome reveals primary factors for plant terrestrial adaptation.</title>
        <authorList>
            <person name="Hori K."/>
            <person name="Maruyama F."/>
            <person name="Fujisawa T."/>
            <person name="Togashi T."/>
            <person name="Yamamoto N."/>
            <person name="Seo M."/>
            <person name="Sato S."/>
            <person name="Yamada T."/>
            <person name="Mori H."/>
            <person name="Tajima N."/>
            <person name="Moriyama T."/>
            <person name="Ikeuchi M."/>
            <person name="Watanabe M."/>
            <person name="Wada H."/>
            <person name="Kobayashi K."/>
            <person name="Saito M."/>
            <person name="Masuda T."/>
            <person name="Sasaki-Sekimoto Y."/>
            <person name="Mashiguchi K."/>
            <person name="Awai K."/>
            <person name="Shimojima M."/>
            <person name="Masuda S."/>
            <person name="Iwai M."/>
            <person name="Nobusawa T."/>
            <person name="Narise T."/>
            <person name="Kondo S."/>
            <person name="Saito H."/>
            <person name="Sato R."/>
            <person name="Murakawa M."/>
            <person name="Ihara Y."/>
            <person name="Oshima-Yamada Y."/>
            <person name="Ohtaka K."/>
            <person name="Satoh M."/>
            <person name="Sonobe K."/>
            <person name="Ishii M."/>
            <person name="Ohtani R."/>
            <person name="Kanamori-Sato M."/>
            <person name="Honoki R."/>
            <person name="Miyazaki D."/>
            <person name="Mochizuki H."/>
            <person name="Umetsu J."/>
            <person name="Higashi K."/>
            <person name="Shibata D."/>
            <person name="Kamiya Y."/>
            <person name="Sato N."/>
            <person name="Nakamura Y."/>
            <person name="Tabata S."/>
            <person name="Ida S."/>
            <person name="Kurokawa K."/>
            <person name="Ohta H."/>
        </authorList>
    </citation>
    <scope>NUCLEOTIDE SEQUENCE [LARGE SCALE GENOMIC DNA]</scope>
    <source>
        <strain evidence="3 4">NIES-2285</strain>
    </source>
</reference>
<organism evidence="3 4">
    <name type="scientific">Klebsormidium nitens</name>
    <name type="common">Green alga</name>
    <name type="synonym">Ulothrix nitens</name>
    <dbReference type="NCBI Taxonomy" id="105231"/>
    <lineage>
        <taxon>Eukaryota</taxon>
        <taxon>Viridiplantae</taxon>
        <taxon>Streptophyta</taxon>
        <taxon>Klebsormidiophyceae</taxon>
        <taxon>Klebsormidiales</taxon>
        <taxon>Klebsormidiaceae</taxon>
        <taxon>Klebsormidium</taxon>
    </lineage>
</organism>
<dbReference type="Pfam" id="PF09612">
    <property type="entry name" value="HtrL_YibB"/>
    <property type="match status" value="1"/>
</dbReference>
<keyword evidence="2" id="KW-1133">Transmembrane helix</keyword>
<evidence type="ECO:0000313" key="3">
    <source>
        <dbReference type="EMBL" id="GAQ86723.1"/>
    </source>
</evidence>